<feature type="signal peptide" evidence="1">
    <location>
        <begin position="1"/>
        <end position="31"/>
    </location>
</feature>
<dbReference type="EMBL" id="CP063458">
    <property type="protein sequence ID" value="QOV89701.1"/>
    <property type="molecule type" value="Genomic_DNA"/>
</dbReference>
<gene>
    <name evidence="3" type="ORF">IPV69_26525</name>
</gene>
<reference evidence="3 4" key="1">
    <citation type="submission" date="2020-10" db="EMBL/GenBank/DDBJ databases">
        <title>Wide distribution of Phycisphaera-like planctomycetes from WD2101 soil group in peatlands and genome analysis of the first cultivated representative.</title>
        <authorList>
            <person name="Dedysh S.N."/>
            <person name="Beletsky A.V."/>
            <person name="Ivanova A."/>
            <person name="Kulichevskaya I.S."/>
            <person name="Suzina N.E."/>
            <person name="Philippov D.A."/>
            <person name="Rakitin A.L."/>
            <person name="Mardanov A.V."/>
            <person name="Ravin N.V."/>
        </authorList>
    </citation>
    <scope>NUCLEOTIDE SEQUENCE [LARGE SCALE GENOMIC DNA]</scope>
    <source>
        <strain evidence="3 4">M1803</strain>
    </source>
</reference>
<feature type="domain" description="Transglutaminase-like" evidence="2">
    <location>
        <begin position="84"/>
        <end position="241"/>
    </location>
</feature>
<evidence type="ECO:0000256" key="1">
    <source>
        <dbReference type="SAM" id="SignalP"/>
    </source>
</evidence>
<dbReference type="Gene3D" id="3.10.620.30">
    <property type="match status" value="1"/>
</dbReference>
<name>A0A7M2WY16_9BACT</name>
<evidence type="ECO:0000313" key="4">
    <source>
        <dbReference type="Proteomes" id="UP000593765"/>
    </source>
</evidence>
<protein>
    <recommendedName>
        <fullName evidence="2">Transglutaminase-like domain-containing protein</fullName>
    </recommendedName>
</protein>
<keyword evidence="1" id="KW-0732">Signal</keyword>
<evidence type="ECO:0000259" key="2">
    <source>
        <dbReference type="Pfam" id="PF01841"/>
    </source>
</evidence>
<dbReference type="InterPro" id="IPR002931">
    <property type="entry name" value="Transglutaminase-like"/>
</dbReference>
<dbReference type="SUPFAM" id="SSF54001">
    <property type="entry name" value="Cysteine proteinases"/>
    <property type="match status" value="1"/>
</dbReference>
<dbReference type="InterPro" id="IPR038765">
    <property type="entry name" value="Papain-like_cys_pep_sf"/>
</dbReference>
<evidence type="ECO:0000313" key="3">
    <source>
        <dbReference type="EMBL" id="QOV89701.1"/>
    </source>
</evidence>
<dbReference type="Pfam" id="PF01841">
    <property type="entry name" value="Transglut_core"/>
    <property type="match status" value="1"/>
</dbReference>
<proteinExistence type="predicted"/>
<accession>A0A7M2WY16</accession>
<sequence>MTRLAKPTHQFRTLVVSVLAFSFSGAGQLIAQPSNTAAPAADPKAVKAQLVEAFAALEDAAGQIPAETSDPVALIEKIGRDPATLFAWVRDNTHFAPYRGSLRGAAGVLQDRLGSSLDRSLLLAELLRAAGFEARLAQGAVTDAAKVAGAIRPIPANWLTSARPADASAELTAANQGAVAQNAAAAARVAKHSDELIKQLAASGLAPQKGQASQPAAIADVLADHWWVQLKQAEQWIDADPTLPTAKLGDRIADAKTTVASPSEDGKLKAIPAESVHTVDFKVVVERLEGGKLLEASPLTLSLRPAELQGKRVVYTHIPVAYKTPTTAPLPQQLQAMTAVSEYIPAFIIAGASTVNDAVTDAGQINSNPNLDRTAGMGKATGSTLGGLGGGLAGDSDTAQAAGIWTAEWLEMTVRTPGKPARTIRREVFDLVGPAARAKGAVTLSKLTDAVRLDRALTLVGETDILAFGAQPTQEFLASQYAQALLKAKRRVLATLDARIAAAGKDAKIKPIDFDPRTLALSPAWGAATGRFAVSPVAGDVYLDSTNVFTLARFTRATADGKVVRLTRTDLAVNDVAVRSGVDAFVTRVKQGVADTVVEAGVVETMDTLAGEQASKAINTVNLLEGPDAALVALPGRAADLSVWPTDARTRAEQSVAGGAVLIATAKPSASTVARLTGQVGWWKVDPATGSTIGVTGDGFHAATTERQQIENKVNGLLDIPFRLSVDEMKSYSQKEFIQMVCGGKGLNGLQLLRAFQNAARLHELILLL</sequence>
<dbReference type="Proteomes" id="UP000593765">
    <property type="component" value="Chromosome"/>
</dbReference>
<dbReference type="RefSeq" id="WP_206292754.1">
    <property type="nucleotide sequence ID" value="NZ_CP063458.1"/>
</dbReference>
<organism evidence="3 4">
    <name type="scientific">Humisphaera borealis</name>
    <dbReference type="NCBI Taxonomy" id="2807512"/>
    <lineage>
        <taxon>Bacteria</taxon>
        <taxon>Pseudomonadati</taxon>
        <taxon>Planctomycetota</taxon>
        <taxon>Phycisphaerae</taxon>
        <taxon>Tepidisphaerales</taxon>
        <taxon>Tepidisphaeraceae</taxon>
        <taxon>Humisphaera</taxon>
    </lineage>
</organism>
<dbReference type="KEGG" id="hbs:IPV69_26525"/>
<keyword evidence="4" id="KW-1185">Reference proteome</keyword>
<dbReference type="AlphaFoldDB" id="A0A7M2WY16"/>
<feature type="chain" id="PRO_5034325241" description="Transglutaminase-like domain-containing protein" evidence="1">
    <location>
        <begin position="32"/>
        <end position="769"/>
    </location>
</feature>